<sequence>MKKAGMKKGKNKEFSTPYTVTNAVAKGNIITKLSLLIMGLGNIAHKQIGKGIMFLAVEAAYIWYMIQSGIYNLSMLPSLGWREQEKVWNEKKSIYEYTAGDQSSLILLYGVATVYITAMFIIVWRESVKSSYKSEVLAKSGKHLNNFKEDCKSLLDQNLYKLLLAAPVMGILIFTILPLIYNITMAFTNYSKVNDHLVLFDWVGLANFKKILNFGDSIGKQFYSVLGWTLIWAIVATALNYILGMILAIIINRKETKGKAFWRFCFVLSIAVPQFVSLLIMRTMLQPTGIVNTLLLKYGLIDTALPFFSNATWARVTVIVINLWVGIPYTLLQVTGILQNIPGELYEAAKIDGANAVQTFFKITLPYMLFVMTPYLITQFTGNINNFNVIFLLSGGNPTPVDATAGKTDLLVTWLYKLTVDKNYYNLGAVIGIMTFIVLAIVALVTYRNTASYKDEEGFM</sequence>
<evidence type="ECO:0000256" key="3">
    <source>
        <dbReference type="ARBA" id="ARBA00022448"/>
    </source>
</evidence>
<dbReference type="InterPro" id="IPR000515">
    <property type="entry name" value="MetI-like"/>
</dbReference>
<feature type="transmembrane region" description="Helical" evidence="9">
    <location>
        <begin position="424"/>
        <end position="447"/>
    </location>
</feature>
<evidence type="ECO:0000256" key="4">
    <source>
        <dbReference type="ARBA" id="ARBA00022475"/>
    </source>
</evidence>
<dbReference type="SUPFAM" id="SSF161098">
    <property type="entry name" value="MetI-like"/>
    <property type="match status" value="1"/>
</dbReference>
<dbReference type="PANTHER" id="PTHR47314">
    <property type="entry name" value="MALTOSE/MALTODEXTRIN TRANSPORT SYSTEM PERMEASE PROTEIN MALF"/>
    <property type="match status" value="1"/>
</dbReference>
<dbReference type="CDD" id="cd06261">
    <property type="entry name" value="TM_PBP2"/>
    <property type="match status" value="1"/>
</dbReference>
<keyword evidence="6 9" id="KW-0812">Transmembrane</keyword>
<feature type="domain" description="ABC transmembrane type-1" evidence="11">
    <location>
        <begin position="226"/>
        <end position="446"/>
    </location>
</feature>
<feature type="transmembrane region" description="Helical" evidence="9">
    <location>
        <begin position="48"/>
        <end position="66"/>
    </location>
</feature>
<dbReference type="PROSITE" id="PS50928">
    <property type="entry name" value="ABC_TM1"/>
    <property type="match status" value="1"/>
</dbReference>
<comment type="similarity">
    <text evidence="2 10">Belongs to the binding-protein-dependent transport system permease family. MalFG subfamily.</text>
</comment>
<dbReference type="Proteomes" id="UP000095350">
    <property type="component" value="Unassembled WGS sequence"/>
</dbReference>
<comment type="subcellular location">
    <subcellularLocation>
        <location evidence="1 9">Cell membrane</location>
        <topology evidence="1 9">Multi-pass membrane protein</topology>
    </subcellularLocation>
</comment>
<keyword evidence="3 9" id="KW-0813">Transport</keyword>
<dbReference type="AlphaFoldDB" id="A0A173V714"/>
<comment type="function">
    <text evidence="10">Part of the ABC transporter complex MalEFGK involved in maltose/maltodextrin import. Probably responsible for the translocation of the substrate across the membrane.</text>
</comment>
<organism evidence="12 13">
    <name type="scientific">Roseburia intestinalis</name>
    <dbReference type="NCBI Taxonomy" id="166486"/>
    <lineage>
        <taxon>Bacteria</taxon>
        <taxon>Bacillati</taxon>
        <taxon>Bacillota</taxon>
        <taxon>Clostridia</taxon>
        <taxon>Lachnospirales</taxon>
        <taxon>Lachnospiraceae</taxon>
        <taxon>Roseburia</taxon>
    </lineage>
</organism>
<feature type="transmembrane region" description="Helical" evidence="9">
    <location>
        <begin position="162"/>
        <end position="181"/>
    </location>
</feature>
<evidence type="ECO:0000256" key="9">
    <source>
        <dbReference type="RuleBase" id="RU363032"/>
    </source>
</evidence>
<dbReference type="GO" id="GO:0042956">
    <property type="term" value="P:maltodextrin transmembrane transport"/>
    <property type="evidence" value="ECO:0007669"/>
    <property type="project" value="TreeGrafter"/>
</dbReference>
<evidence type="ECO:0000313" key="12">
    <source>
        <dbReference type="EMBL" id="CUN23129.1"/>
    </source>
</evidence>
<evidence type="ECO:0000256" key="5">
    <source>
        <dbReference type="ARBA" id="ARBA00022597"/>
    </source>
</evidence>
<keyword evidence="5 10" id="KW-0762">Sugar transport</keyword>
<evidence type="ECO:0000256" key="2">
    <source>
        <dbReference type="ARBA" id="ARBA00009047"/>
    </source>
</evidence>
<gene>
    <name evidence="12" type="primary">malF_2</name>
    <name evidence="12" type="ORF">ERS852572_02680</name>
</gene>
<keyword evidence="4 10" id="KW-1003">Cell membrane</keyword>
<dbReference type="PaxDb" id="166486-ERS852572_02680"/>
<evidence type="ECO:0000313" key="13">
    <source>
        <dbReference type="Proteomes" id="UP000095350"/>
    </source>
</evidence>
<dbReference type="Pfam" id="PF00528">
    <property type="entry name" value="BPD_transp_1"/>
    <property type="match status" value="1"/>
</dbReference>
<feature type="transmembrane region" description="Helical" evidence="9">
    <location>
        <begin position="359"/>
        <end position="377"/>
    </location>
</feature>
<protein>
    <recommendedName>
        <fullName evidence="10">Maltose/maltodextrin transport system permease protein</fullName>
    </recommendedName>
</protein>
<name>A0A173V714_9FIRM</name>
<feature type="transmembrane region" description="Helical" evidence="9">
    <location>
        <begin position="313"/>
        <end position="338"/>
    </location>
</feature>
<dbReference type="InterPro" id="IPR035906">
    <property type="entry name" value="MetI-like_sf"/>
</dbReference>
<dbReference type="EMBL" id="CYXZ01000021">
    <property type="protein sequence ID" value="CUN23129.1"/>
    <property type="molecule type" value="Genomic_DNA"/>
</dbReference>
<evidence type="ECO:0000256" key="10">
    <source>
        <dbReference type="RuleBase" id="RU367050"/>
    </source>
</evidence>
<dbReference type="Gene3D" id="1.10.3720.10">
    <property type="entry name" value="MetI-like"/>
    <property type="match status" value="1"/>
</dbReference>
<accession>A0A173V714</accession>
<dbReference type="GO" id="GO:0015423">
    <property type="term" value="F:ABC-type maltose transporter activity"/>
    <property type="evidence" value="ECO:0007669"/>
    <property type="project" value="TreeGrafter"/>
</dbReference>
<feature type="transmembrane region" description="Helical" evidence="9">
    <location>
        <begin position="264"/>
        <end position="285"/>
    </location>
</feature>
<evidence type="ECO:0000256" key="8">
    <source>
        <dbReference type="ARBA" id="ARBA00023136"/>
    </source>
</evidence>
<reference evidence="12 13" key="1">
    <citation type="submission" date="2015-09" db="EMBL/GenBank/DDBJ databases">
        <authorList>
            <consortium name="Pathogen Informatics"/>
        </authorList>
    </citation>
    <scope>NUCLEOTIDE SEQUENCE [LARGE SCALE GENOMIC DNA]</scope>
    <source>
        <strain evidence="12 13">2789STDY5834960</strain>
    </source>
</reference>
<feature type="transmembrane region" description="Helical" evidence="9">
    <location>
        <begin position="230"/>
        <end position="252"/>
    </location>
</feature>
<evidence type="ECO:0000259" key="11">
    <source>
        <dbReference type="PROSITE" id="PS50928"/>
    </source>
</evidence>
<proteinExistence type="inferred from homology"/>
<dbReference type="SUPFAM" id="SSF160964">
    <property type="entry name" value="MalF N-terminal region-like"/>
    <property type="match status" value="1"/>
</dbReference>
<evidence type="ECO:0000256" key="6">
    <source>
        <dbReference type="ARBA" id="ARBA00022692"/>
    </source>
</evidence>
<keyword evidence="7 9" id="KW-1133">Transmembrane helix</keyword>
<feature type="transmembrane region" description="Helical" evidence="9">
    <location>
        <begin position="106"/>
        <end position="124"/>
    </location>
</feature>
<evidence type="ECO:0000256" key="7">
    <source>
        <dbReference type="ARBA" id="ARBA00022989"/>
    </source>
</evidence>
<dbReference type="STRING" id="166486.ERS852572_02680"/>
<dbReference type="GO" id="GO:1990060">
    <property type="term" value="C:maltose transport complex"/>
    <property type="evidence" value="ECO:0007669"/>
    <property type="project" value="TreeGrafter"/>
</dbReference>
<keyword evidence="8 9" id="KW-0472">Membrane</keyword>
<dbReference type="PANTHER" id="PTHR47314:SF1">
    <property type="entry name" value="MALTOSE_MALTODEXTRIN TRANSPORT SYSTEM PERMEASE PROTEIN MALF"/>
    <property type="match status" value="1"/>
</dbReference>
<evidence type="ECO:0000256" key="1">
    <source>
        <dbReference type="ARBA" id="ARBA00004651"/>
    </source>
</evidence>